<proteinExistence type="predicted"/>
<evidence type="ECO:0000256" key="1">
    <source>
        <dbReference type="SAM" id="MobiDB-lite"/>
    </source>
</evidence>
<accession>A0A1X7AM26</accession>
<sequence>MKIPRFFRSNSAPARMNPIEESSSGKSRISKRQLKRALARLLPKSLSDKLLSTRSAKVVEPRLSMKSDAVVSLAALRPEGQQRLQQDLEALQQPLRNDDYTAFVTGMTQFLEHLQAETAELKLTPEQRERMVESLARNCIKQLPASQRRAVRKALQQRGSAMEQWMGIMKMQATMAGNQKLQTICQATERVLAGFESRAHAGKSKSLPERAEGLAKALLARDSSALSASSVRGIERHIRLQPLSKECLDLFPHWDRGEEFTARADKTLQTYNAKPNATLSQQMQHSTSRFLDAMVNQDRDALVLGSYALVRDACMLAVDKNPGKGIGTEDAIAEAEPFFKEALAQLAESNREVLVKNLNQRAPRLPEVLASVITCMEWHATQLGHRDHMVQNAAVNGLPLVTALVNQLLPDGSKSFQDQVNAMAAASDKGLNPPKALSTGQVAQTLGLLTHISS</sequence>
<evidence type="ECO:0000313" key="2">
    <source>
        <dbReference type="EMBL" id="SMA49215.1"/>
    </source>
</evidence>
<gene>
    <name evidence="2" type="ORF">EHSB41UT_03119</name>
</gene>
<reference evidence="2 3" key="1">
    <citation type="submission" date="2017-03" db="EMBL/GenBank/DDBJ databases">
        <authorList>
            <person name="Afonso C.L."/>
            <person name="Miller P.J."/>
            <person name="Scott M.A."/>
            <person name="Spackman E."/>
            <person name="Goraichik I."/>
            <person name="Dimitrov K.M."/>
            <person name="Suarez D.L."/>
            <person name="Swayne D.E."/>
        </authorList>
    </citation>
    <scope>NUCLEOTIDE SEQUENCE [LARGE SCALE GENOMIC DNA]</scope>
    <source>
        <strain evidence="2">SB41UT1</strain>
    </source>
</reference>
<dbReference type="EMBL" id="FWPT01000007">
    <property type="protein sequence ID" value="SMA49215.1"/>
    <property type="molecule type" value="Genomic_DNA"/>
</dbReference>
<dbReference type="AlphaFoldDB" id="A0A1X7AM26"/>
<feature type="region of interest" description="Disordered" evidence="1">
    <location>
        <begin position="1"/>
        <end position="31"/>
    </location>
</feature>
<protein>
    <submittedName>
        <fullName evidence="2">Uncharacterized protein</fullName>
    </submittedName>
</protein>
<name>A0A1X7AM26_9GAMM</name>
<organism evidence="2 3">
    <name type="scientific">Parendozoicomonas haliclonae</name>
    <dbReference type="NCBI Taxonomy" id="1960125"/>
    <lineage>
        <taxon>Bacteria</taxon>
        <taxon>Pseudomonadati</taxon>
        <taxon>Pseudomonadota</taxon>
        <taxon>Gammaproteobacteria</taxon>
        <taxon>Oceanospirillales</taxon>
        <taxon>Endozoicomonadaceae</taxon>
        <taxon>Parendozoicomonas</taxon>
    </lineage>
</organism>
<dbReference type="RefSeq" id="WP_087111511.1">
    <property type="nucleotide sequence ID" value="NZ_CBCSCN010000007.1"/>
</dbReference>
<dbReference type="Proteomes" id="UP000196573">
    <property type="component" value="Unassembled WGS sequence"/>
</dbReference>
<keyword evidence="3" id="KW-1185">Reference proteome</keyword>
<evidence type="ECO:0000313" key="3">
    <source>
        <dbReference type="Proteomes" id="UP000196573"/>
    </source>
</evidence>